<dbReference type="Pfam" id="PF05569">
    <property type="entry name" value="Peptidase_M56"/>
    <property type="match status" value="1"/>
</dbReference>
<comment type="caution">
    <text evidence="3">The sequence shown here is derived from an EMBL/GenBank/DDBJ whole genome shotgun (WGS) entry which is preliminary data.</text>
</comment>
<dbReference type="Proteomes" id="UP000218323">
    <property type="component" value="Unassembled WGS sequence"/>
</dbReference>
<keyword evidence="1" id="KW-0472">Membrane</keyword>
<dbReference type="InterPro" id="IPR052173">
    <property type="entry name" value="Beta-lactam_resp_regulator"/>
</dbReference>
<protein>
    <recommendedName>
        <fullName evidence="2">Peptidase M56 domain-containing protein</fullName>
    </recommendedName>
</protein>
<keyword evidence="1" id="KW-1133">Transmembrane helix</keyword>
<keyword evidence="4" id="KW-1185">Reference proteome</keyword>
<evidence type="ECO:0000259" key="2">
    <source>
        <dbReference type="Pfam" id="PF05569"/>
    </source>
</evidence>
<dbReference type="PANTHER" id="PTHR34978:SF3">
    <property type="entry name" value="SLR0241 PROTEIN"/>
    <property type="match status" value="1"/>
</dbReference>
<reference evidence="3 4" key="1">
    <citation type="submission" date="2017-09" db="EMBL/GenBank/DDBJ databases">
        <title>Sphingomonas adhaesiva DSM 7418, whole genome shotgun sequence.</title>
        <authorList>
            <person name="Feng G."/>
            <person name="Zhu H."/>
        </authorList>
    </citation>
    <scope>NUCLEOTIDE SEQUENCE [LARGE SCALE GENOMIC DNA]</scope>
    <source>
        <strain evidence="3 4">DSM 7418</strain>
    </source>
</reference>
<feature type="domain" description="Peptidase M56" evidence="2">
    <location>
        <begin position="6"/>
        <end position="281"/>
    </location>
</feature>
<dbReference type="PANTHER" id="PTHR34978">
    <property type="entry name" value="POSSIBLE SENSOR-TRANSDUCER PROTEIN BLAR"/>
    <property type="match status" value="1"/>
</dbReference>
<feature type="transmembrane region" description="Helical" evidence="1">
    <location>
        <begin position="149"/>
        <end position="169"/>
    </location>
</feature>
<organism evidence="3 4">
    <name type="scientific">Sphingomonas adhaesiva</name>
    <dbReference type="NCBI Taxonomy" id="28212"/>
    <lineage>
        <taxon>Bacteria</taxon>
        <taxon>Pseudomonadati</taxon>
        <taxon>Pseudomonadota</taxon>
        <taxon>Alphaproteobacteria</taxon>
        <taxon>Sphingomonadales</taxon>
        <taxon>Sphingomonadaceae</taxon>
        <taxon>Sphingomonas</taxon>
    </lineage>
</organism>
<feature type="transmembrane region" description="Helical" evidence="1">
    <location>
        <begin position="109"/>
        <end position="128"/>
    </location>
</feature>
<evidence type="ECO:0000313" key="4">
    <source>
        <dbReference type="Proteomes" id="UP000218323"/>
    </source>
</evidence>
<accession>A0A2A4I7R3</accession>
<dbReference type="InterPro" id="IPR008756">
    <property type="entry name" value="Peptidase_M56"/>
</dbReference>
<gene>
    <name evidence="3" type="ORF">COA07_05535</name>
</gene>
<dbReference type="EMBL" id="NWVC01000002">
    <property type="protein sequence ID" value="PCG15017.1"/>
    <property type="molecule type" value="Genomic_DNA"/>
</dbReference>
<feature type="transmembrane region" description="Helical" evidence="1">
    <location>
        <begin position="200"/>
        <end position="222"/>
    </location>
</feature>
<dbReference type="CDD" id="cd07341">
    <property type="entry name" value="M56_BlaR1_MecR1_like"/>
    <property type="match status" value="1"/>
</dbReference>
<proteinExistence type="predicted"/>
<dbReference type="AlphaFoldDB" id="A0A2A4I7R3"/>
<feature type="transmembrane region" description="Helical" evidence="1">
    <location>
        <begin position="289"/>
        <end position="310"/>
    </location>
</feature>
<name>A0A2A4I7R3_9SPHN</name>
<dbReference type="RefSeq" id="WP_096640594.1">
    <property type="nucleotide sequence ID" value="NZ_NWVC01000002.1"/>
</dbReference>
<sequence length="558" mass="58663">MIGWAIEALLASALLMVVVLAARGPVRAFFGPHVAYALWAIPVLRLLLPPLPAGWRGGMLPQLPAPWRGGALPDLPAGETLTVLIGAPAGALPAAAPVAGGIGWAEGALLLWGAGAAALLAWQVLHYARFRHRVLHHGMAVDRVRSVTVVRSAAATGPLAFGVFDRVVAFPRDFAARFDVEEQALALEHELGHHARGDLIANWVALAVLAVHWFNPVAWIAFRAFRADQEMATDAHVLARCGEAARHAYGCAIVKAAHGRAVSPACHLNTVKDLKGRLRMLGRENVSRGRVAMGAGAAGALALGTLAMTASGTQAAERMRIKVETATGVEIAGLQPVAALHAAVAPIAPVVPDLPSGEAAPVVPDVPAVPPVPATPTAPTPPETGQHDSNRVVVVENGKRTVYYGAEADAWRAAHPLPAPPMPPVPPSPATKPVMVIRTGDVPQVVERNCAPGEGGTDSRMILMVPRDGDKRVMTVCTNRIDEMARRVSARATADAERIAGDSKHIERDAKRTAIASLYQARAGLYANRALSAEQRRLAVSGIDEAIAELRAEVAARD</sequence>
<evidence type="ECO:0000313" key="3">
    <source>
        <dbReference type="EMBL" id="PCG15017.1"/>
    </source>
</evidence>
<keyword evidence="1" id="KW-0812">Transmembrane</keyword>
<evidence type="ECO:0000256" key="1">
    <source>
        <dbReference type="SAM" id="Phobius"/>
    </source>
</evidence>